<evidence type="ECO:0000256" key="12">
    <source>
        <dbReference type="ARBA" id="ARBA00041716"/>
    </source>
</evidence>
<evidence type="ECO:0000256" key="11">
    <source>
        <dbReference type="ARBA" id="ARBA00040828"/>
    </source>
</evidence>
<keyword evidence="5" id="KW-0653">Protein transport</keyword>
<keyword evidence="4" id="KW-1133">Transmembrane helix</keyword>
<comment type="similarity">
    <text evidence="10">Belongs to the TIM14 family.</text>
</comment>
<evidence type="ECO:0000256" key="3">
    <source>
        <dbReference type="ARBA" id="ARBA00022792"/>
    </source>
</evidence>
<dbReference type="EMBL" id="HE576755">
    <property type="protein sequence ID" value="CCC69872.1"/>
    <property type="molecule type" value="Genomic_DNA"/>
</dbReference>
<dbReference type="PANTHER" id="PTHR12763">
    <property type="match status" value="1"/>
</dbReference>
<keyword evidence="5" id="KW-0813">Transport</keyword>
<dbReference type="InterPro" id="IPR036869">
    <property type="entry name" value="J_dom_sf"/>
</dbReference>
<dbReference type="SUPFAM" id="SSF46565">
    <property type="entry name" value="Chaperone J-domain"/>
    <property type="match status" value="1"/>
</dbReference>
<dbReference type="AlphaFoldDB" id="G0VE81"/>
<dbReference type="CDD" id="cd06257">
    <property type="entry name" value="DnaJ"/>
    <property type="match status" value="1"/>
</dbReference>
<dbReference type="GO" id="GO:0030150">
    <property type="term" value="P:protein import into mitochondrial matrix"/>
    <property type="evidence" value="ECO:0007669"/>
    <property type="project" value="EnsemblFungi"/>
</dbReference>
<dbReference type="Proteomes" id="UP000001640">
    <property type="component" value="Chromosome 4"/>
</dbReference>
<dbReference type="OrthoDB" id="240298at2759"/>
<evidence type="ECO:0000259" key="14">
    <source>
        <dbReference type="PROSITE" id="PS50076"/>
    </source>
</evidence>
<evidence type="ECO:0000313" key="16">
    <source>
        <dbReference type="Proteomes" id="UP000001640"/>
    </source>
</evidence>
<feature type="domain" description="J" evidence="14">
    <location>
        <begin position="102"/>
        <end position="158"/>
    </location>
</feature>
<evidence type="ECO:0000256" key="1">
    <source>
        <dbReference type="ARBA" id="ARBA00004434"/>
    </source>
</evidence>
<keyword evidence="8" id="KW-0143">Chaperone</keyword>
<keyword evidence="16" id="KW-1185">Reference proteome</keyword>
<proteinExistence type="inferred from homology"/>
<keyword evidence="3" id="KW-0999">Mitochondrion inner membrane</keyword>
<evidence type="ECO:0000256" key="5">
    <source>
        <dbReference type="ARBA" id="ARBA00023010"/>
    </source>
</evidence>
<evidence type="ECO:0000256" key="2">
    <source>
        <dbReference type="ARBA" id="ARBA00022692"/>
    </source>
</evidence>
<protein>
    <recommendedName>
        <fullName evidence="11">Mitochondrial import inner membrane translocase subunit TIM14</fullName>
    </recommendedName>
    <alternativeName>
        <fullName evidence="12">Presequence translocated-associated motor subunit PAM18</fullName>
    </alternativeName>
</protein>
<name>G0VE81_NAUCA</name>
<dbReference type="InterPro" id="IPR001623">
    <property type="entry name" value="DnaJ_domain"/>
</dbReference>
<organism evidence="15 16">
    <name type="scientific">Naumovozyma castellii</name>
    <name type="common">Yeast</name>
    <name type="synonym">Saccharomyces castellii</name>
    <dbReference type="NCBI Taxonomy" id="27288"/>
    <lineage>
        <taxon>Eukaryota</taxon>
        <taxon>Fungi</taxon>
        <taxon>Dikarya</taxon>
        <taxon>Ascomycota</taxon>
        <taxon>Saccharomycotina</taxon>
        <taxon>Saccharomycetes</taxon>
        <taxon>Saccharomycetales</taxon>
        <taxon>Saccharomycetaceae</taxon>
        <taxon>Naumovozyma</taxon>
    </lineage>
</organism>
<dbReference type="KEGG" id="ncs:NCAS_0D02910"/>
<dbReference type="STRING" id="1064592.G0VE81"/>
<dbReference type="PROSITE" id="PS50076">
    <property type="entry name" value="DNAJ_2"/>
    <property type="match status" value="1"/>
</dbReference>
<dbReference type="SMART" id="SM00271">
    <property type="entry name" value="DnaJ"/>
    <property type="match status" value="1"/>
</dbReference>
<dbReference type="GO" id="GO:0001405">
    <property type="term" value="C:PAM complex, Tim23 associated import motor"/>
    <property type="evidence" value="ECO:0007669"/>
    <property type="project" value="EnsemblFungi"/>
</dbReference>
<dbReference type="InParanoid" id="G0VE81"/>
<keyword evidence="2" id="KW-0812">Transmembrane</keyword>
<dbReference type="GO" id="GO:0001671">
    <property type="term" value="F:ATPase activator activity"/>
    <property type="evidence" value="ECO:0007669"/>
    <property type="project" value="EnsemblFungi"/>
</dbReference>
<evidence type="ECO:0000256" key="7">
    <source>
        <dbReference type="ARBA" id="ARBA00023136"/>
    </source>
</evidence>
<keyword evidence="6" id="KW-0496">Mitochondrion</keyword>
<reference evidence="15 16" key="1">
    <citation type="journal article" date="2011" name="Proc. Natl. Acad. Sci. U.S.A.">
        <title>Evolutionary erosion of yeast sex chromosomes by mating-type switching accidents.</title>
        <authorList>
            <person name="Gordon J.L."/>
            <person name="Armisen D."/>
            <person name="Proux-Wera E."/>
            <person name="Oheigeartaigh S.S."/>
            <person name="Byrne K.P."/>
            <person name="Wolfe K.H."/>
        </authorList>
    </citation>
    <scope>NUCLEOTIDE SEQUENCE [LARGE SCALE GENOMIC DNA]</scope>
    <source>
        <strain evidence="16">ATCC 76901 / BCRC 22586 / CBS 4309 / NBRC 1992 / NRRL Y-12630</strain>
    </source>
</reference>
<evidence type="ECO:0000256" key="10">
    <source>
        <dbReference type="ARBA" id="ARBA00038105"/>
    </source>
</evidence>
<dbReference type="FunFam" id="1.10.287.110:FF:000001">
    <property type="entry name" value="Import inner membrane translocase subunit tim14"/>
    <property type="match status" value="1"/>
</dbReference>
<keyword evidence="7" id="KW-0472">Membrane</keyword>
<accession>G0VE81</accession>
<comment type="function">
    <text evidence="9">Essential component of the PAM complex, a complex required for the translocation of transit peptide-containing proteins from the inner membrane into the mitochondrial matrix in an ATP-dependent manner. In the complex, it is required to stimulate activity of mtHSP70 (SSC1).</text>
</comment>
<feature type="compositionally biased region" description="Polar residues" evidence="13">
    <location>
        <begin position="24"/>
        <end position="35"/>
    </location>
</feature>
<evidence type="ECO:0000256" key="6">
    <source>
        <dbReference type="ARBA" id="ARBA00023128"/>
    </source>
</evidence>
<dbReference type="RefSeq" id="XP_003676233.1">
    <property type="nucleotide sequence ID" value="XM_003676185.1"/>
</dbReference>
<dbReference type="HOGENOM" id="CLU_017633_13_0_1"/>
<dbReference type="PANTHER" id="PTHR12763:SF28">
    <property type="entry name" value="GEO10507P1-RELATED"/>
    <property type="match status" value="1"/>
</dbReference>
<dbReference type="Gene3D" id="1.10.287.110">
    <property type="entry name" value="DnaJ domain"/>
    <property type="match status" value="1"/>
</dbReference>
<gene>
    <name evidence="15" type="primary">NCAS0D02910</name>
    <name evidence="15" type="ordered locus">NCAS_0D02910</name>
</gene>
<evidence type="ECO:0000256" key="4">
    <source>
        <dbReference type="ARBA" id="ARBA00022989"/>
    </source>
</evidence>
<evidence type="ECO:0000256" key="9">
    <source>
        <dbReference type="ARBA" id="ARBA00037395"/>
    </source>
</evidence>
<dbReference type="eggNOG" id="KOG0723">
    <property type="taxonomic scope" value="Eukaryota"/>
</dbReference>
<reference key="2">
    <citation type="submission" date="2011-08" db="EMBL/GenBank/DDBJ databases">
        <title>Genome sequence of Naumovozyma castellii.</title>
        <authorList>
            <person name="Gordon J.L."/>
            <person name="Armisen D."/>
            <person name="Proux-Wera E."/>
            <person name="OhEigeartaigh S.S."/>
            <person name="Byrne K.P."/>
            <person name="Wolfe K.H."/>
        </authorList>
    </citation>
    <scope>NUCLEOTIDE SEQUENCE</scope>
    <source>
        <strain>Type strain:CBS 4309</strain>
    </source>
</reference>
<evidence type="ECO:0000256" key="8">
    <source>
        <dbReference type="ARBA" id="ARBA00023186"/>
    </source>
</evidence>
<comment type="subcellular location">
    <subcellularLocation>
        <location evidence="1">Mitochondrion inner membrane</location>
        <topology evidence="1">Single-pass membrane protein</topology>
    </subcellularLocation>
</comment>
<feature type="compositionally biased region" description="Polar residues" evidence="13">
    <location>
        <begin position="1"/>
        <end position="12"/>
    </location>
</feature>
<keyword evidence="5" id="KW-0811">Translocation</keyword>
<dbReference type="FunCoup" id="G0VE81">
    <property type="interactions" value="66"/>
</dbReference>
<evidence type="ECO:0000313" key="15">
    <source>
        <dbReference type="EMBL" id="CCC69872.1"/>
    </source>
</evidence>
<sequence>MNDSNNNTNTLEVPQLAIPGEASGSPTMTISQPTSTKNGMDLYFDEAMQYMGRHPVMTGVAAFLTLYAAAGTYKSISTKLNGGKATATFLKGGFDAKMNQKEALQILNLTENKLNMKKLKEVHRKIMLANHPDKGGSPYLATKINEAKDFLEKKSVKK</sequence>
<dbReference type="GeneID" id="96903478"/>
<feature type="region of interest" description="Disordered" evidence="13">
    <location>
        <begin position="1"/>
        <end position="35"/>
    </location>
</feature>
<dbReference type="OMA" id="EGSAEWY"/>
<evidence type="ECO:0000256" key="13">
    <source>
        <dbReference type="SAM" id="MobiDB-lite"/>
    </source>
</evidence>